<dbReference type="InterPro" id="IPR036910">
    <property type="entry name" value="HMG_box_dom_sf"/>
</dbReference>
<organism evidence="1 2">
    <name type="scientific">Rhizophagus irregularis</name>
    <dbReference type="NCBI Taxonomy" id="588596"/>
    <lineage>
        <taxon>Eukaryota</taxon>
        <taxon>Fungi</taxon>
        <taxon>Fungi incertae sedis</taxon>
        <taxon>Mucoromycota</taxon>
        <taxon>Glomeromycotina</taxon>
        <taxon>Glomeromycetes</taxon>
        <taxon>Glomerales</taxon>
        <taxon>Glomeraceae</taxon>
        <taxon>Rhizophagus</taxon>
    </lineage>
</organism>
<evidence type="ECO:0000313" key="1">
    <source>
        <dbReference type="EMBL" id="PKK71861.1"/>
    </source>
</evidence>
<dbReference type="EMBL" id="LLXL01000479">
    <property type="protein sequence ID" value="PKK71861.1"/>
    <property type="molecule type" value="Genomic_DNA"/>
</dbReference>
<dbReference type="SUPFAM" id="SSF47095">
    <property type="entry name" value="HMG-box"/>
    <property type="match status" value="1"/>
</dbReference>
<accession>A0A2N1NDA5</accession>
<dbReference type="VEuPathDB" id="FungiDB:FUN_008214"/>
<name>A0A2N1NDA5_9GLOM</name>
<dbReference type="Proteomes" id="UP000233469">
    <property type="component" value="Unassembled WGS sequence"/>
</dbReference>
<comment type="caution">
    <text evidence="1">The sequence shown here is derived from an EMBL/GenBank/DDBJ whole genome shotgun (WGS) entry which is preliminary data.</text>
</comment>
<dbReference type="VEuPathDB" id="FungiDB:RhiirFUN_008654"/>
<evidence type="ECO:0008006" key="3">
    <source>
        <dbReference type="Google" id="ProtNLM"/>
    </source>
</evidence>
<dbReference type="AlphaFoldDB" id="A0A2N1NDA5"/>
<reference evidence="1 2" key="1">
    <citation type="submission" date="2016-04" db="EMBL/GenBank/DDBJ databases">
        <title>Genome analyses suggest a sexual origin of heterokaryosis in a supposedly ancient asexual fungus.</title>
        <authorList>
            <person name="Ropars J."/>
            <person name="Sedzielewska K."/>
            <person name="Noel J."/>
            <person name="Charron P."/>
            <person name="Farinelli L."/>
            <person name="Marton T."/>
            <person name="Kruger M."/>
            <person name="Pelin A."/>
            <person name="Brachmann A."/>
            <person name="Corradi N."/>
        </authorList>
    </citation>
    <scope>NUCLEOTIDE SEQUENCE [LARGE SCALE GENOMIC DNA]</scope>
    <source>
        <strain evidence="1 2">C2</strain>
    </source>
</reference>
<dbReference type="Gene3D" id="1.10.30.10">
    <property type="entry name" value="High mobility group box domain"/>
    <property type="match status" value="1"/>
</dbReference>
<gene>
    <name evidence="1" type="ORF">RhiirC2_743761</name>
</gene>
<dbReference type="VEuPathDB" id="FungiDB:RhiirA1_406203"/>
<proteinExistence type="predicted"/>
<reference evidence="1 2" key="2">
    <citation type="submission" date="2017-10" db="EMBL/GenBank/DDBJ databases">
        <title>Extensive intraspecific genome diversity in a model arbuscular mycorrhizal fungus.</title>
        <authorList>
            <person name="Chen E.C.H."/>
            <person name="Morin E."/>
            <person name="Baudet D."/>
            <person name="Noel J."/>
            <person name="Ndikumana S."/>
            <person name="Charron P."/>
            <person name="St-Onge C."/>
            <person name="Giorgi J."/>
            <person name="Grigoriev I.V."/>
            <person name="Roux C."/>
            <person name="Martin F.M."/>
            <person name="Corradi N."/>
        </authorList>
    </citation>
    <scope>NUCLEOTIDE SEQUENCE [LARGE SCALE GENOMIC DNA]</scope>
    <source>
        <strain evidence="1 2">C2</strain>
    </source>
</reference>
<sequence>MSLTLNQAWEVRLKPLYIKYAENDRINLFRIINQFECNEIYNPNINVREIFEHMYKQTSHEGGITAKRQPNPFMIFRVALGITVSRKGIKLGDGTSQSRIAGLMWRGAIQHEKKNFETLSSKFRDLHKEKFPGYEYRPKARNPVSGTFVDINNNFGTRIDSNNQSMSQQPQISQQIRQIPKDNNATWDQTSSFLSFTGYTAGLDGLDSNFTIGGLQYQLQQEQTQFYQIPQFLLPEMYVPQTYLVPTELYPTNPLNKEININKVEYFQYAPPPSIAENCPTQYFDLNNEMNFHFG</sequence>
<evidence type="ECO:0000313" key="2">
    <source>
        <dbReference type="Proteomes" id="UP000233469"/>
    </source>
</evidence>
<protein>
    <recommendedName>
        <fullName evidence="3">MATA-HMG</fullName>
    </recommendedName>
</protein>